<evidence type="ECO:0000256" key="6">
    <source>
        <dbReference type="ARBA" id="ARBA00023136"/>
    </source>
</evidence>
<dbReference type="Pfam" id="PF03094">
    <property type="entry name" value="Mlo"/>
    <property type="match status" value="1"/>
</dbReference>
<keyword evidence="4" id="KW-0611">Plant defense</keyword>
<evidence type="ECO:0000256" key="3">
    <source>
        <dbReference type="ARBA" id="ARBA00022692"/>
    </source>
</evidence>
<evidence type="ECO:0000256" key="8">
    <source>
        <dbReference type="SAM" id="Phobius"/>
    </source>
</evidence>
<protein>
    <submittedName>
        <fullName evidence="9">Uncharacterized protein</fullName>
    </submittedName>
</protein>
<comment type="caution">
    <text evidence="9">The sequence shown here is derived from an EMBL/GenBank/DDBJ whole genome shotgun (WGS) entry which is preliminary data.</text>
</comment>
<evidence type="ECO:0000256" key="5">
    <source>
        <dbReference type="ARBA" id="ARBA00022989"/>
    </source>
</evidence>
<dbReference type="GO" id="GO:0016020">
    <property type="term" value="C:membrane"/>
    <property type="evidence" value="ECO:0007669"/>
    <property type="project" value="UniProtKB-SubCell"/>
</dbReference>
<keyword evidence="10" id="KW-1185">Reference proteome</keyword>
<evidence type="ECO:0000256" key="1">
    <source>
        <dbReference type="ARBA" id="ARBA00004141"/>
    </source>
</evidence>
<reference evidence="9 10" key="1">
    <citation type="submission" date="2021-07" db="EMBL/GenBank/DDBJ databases">
        <title>The Aristolochia fimbriata genome: insights into angiosperm evolution, floral development and chemical biosynthesis.</title>
        <authorList>
            <person name="Jiao Y."/>
        </authorList>
    </citation>
    <scope>NUCLEOTIDE SEQUENCE [LARGE SCALE GENOMIC DNA]</scope>
    <source>
        <strain evidence="9">IBCAS-2021</strain>
        <tissue evidence="9">Leaf</tissue>
    </source>
</reference>
<comment type="similarity">
    <text evidence="2">Belongs to the MLO family.</text>
</comment>
<dbReference type="GO" id="GO:0006952">
    <property type="term" value="P:defense response"/>
    <property type="evidence" value="ECO:0007669"/>
    <property type="project" value="UniProtKB-KW"/>
</dbReference>
<feature type="transmembrane region" description="Helical" evidence="8">
    <location>
        <begin position="12"/>
        <end position="35"/>
    </location>
</feature>
<keyword evidence="5 8" id="KW-1133">Transmembrane helix</keyword>
<evidence type="ECO:0000313" key="9">
    <source>
        <dbReference type="EMBL" id="KAG9447769.1"/>
    </source>
</evidence>
<keyword evidence="6 8" id="KW-0472">Membrane</keyword>
<name>A0AAV7EGG0_ARIFI</name>
<sequence length="64" mass="7275">MVQRSLEDTSTWTVAVVCVVLCTTSMLIEATLHRVTEFLKRRKRKSLNRALENIKTGDCVGCDF</sequence>
<dbReference type="PANTHER" id="PTHR31942:SF57">
    <property type="entry name" value="MLO-LIKE PROTEIN"/>
    <property type="match status" value="1"/>
</dbReference>
<organism evidence="9 10">
    <name type="scientific">Aristolochia fimbriata</name>
    <name type="common">White veined hardy Dutchman's pipe vine</name>
    <dbReference type="NCBI Taxonomy" id="158543"/>
    <lineage>
        <taxon>Eukaryota</taxon>
        <taxon>Viridiplantae</taxon>
        <taxon>Streptophyta</taxon>
        <taxon>Embryophyta</taxon>
        <taxon>Tracheophyta</taxon>
        <taxon>Spermatophyta</taxon>
        <taxon>Magnoliopsida</taxon>
        <taxon>Magnoliidae</taxon>
        <taxon>Piperales</taxon>
        <taxon>Aristolochiaceae</taxon>
        <taxon>Aristolochia</taxon>
    </lineage>
</organism>
<dbReference type="Proteomes" id="UP000825729">
    <property type="component" value="Unassembled WGS sequence"/>
</dbReference>
<dbReference type="AlphaFoldDB" id="A0AAV7EGG0"/>
<proteinExistence type="inferred from homology"/>
<comment type="subcellular location">
    <subcellularLocation>
        <location evidence="1">Membrane</location>
        <topology evidence="1">Multi-pass membrane protein</topology>
    </subcellularLocation>
</comment>
<dbReference type="PANTHER" id="PTHR31942">
    <property type="entry name" value="MLO-LIKE PROTEIN 1"/>
    <property type="match status" value="1"/>
</dbReference>
<dbReference type="EMBL" id="JAINDJ010000005">
    <property type="protein sequence ID" value="KAG9447769.1"/>
    <property type="molecule type" value="Genomic_DNA"/>
</dbReference>
<keyword evidence="7" id="KW-0568">Pathogenesis-related protein</keyword>
<evidence type="ECO:0000256" key="2">
    <source>
        <dbReference type="ARBA" id="ARBA00006574"/>
    </source>
</evidence>
<evidence type="ECO:0000256" key="4">
    <source>
        <dbReference type="ARBA" id="ARBA00022821"/>
    </source>
</evidence>
<keyword evidence="3 8" id="KW-0812">Transmembrane</keyword>
<dbReference type="InterPro" id="IPR004326">
    <property type="entry name" value="Mlo"/>
</dbReference>
<evidence type="ECO:0000313" key="10">
    <source>
        <dbReference type="Proteomes" id="UP000825729"/>
    </source>
</evidence>
<evidence type="ECO:0000256" key="7">
    <source>
        <dbReference type="ARBA" id="ARBA00023265"/>
    </source>
</evidence>
<accession>A0AAV7EGG0</accession>
<gene>
    <name evidence="9" type="ORF">H6P81_013897</name>
</gene>